<evidence type="ECO:0000256" key="6">
    <source>
        <dbReference type="ARBA" id="ARBA00022737"/>
    </source>
</evidence>
<keyword evidence="10" id="KW-0325">Glycoprotein</keyword>
<dbReference type="Proteomes" id="UP000489600">
    <property type="component" value="Unassembled WGS sequence"/>
</dbReference>
<reference evidence="11" key="1">
    <citation type="submission" date="2019-07" db="EMBL/GenBank/DDBJ databases">
        <authorList>
            <person name="Dittberner H."/>
        </authorList>
    </citation>
    <scope>NUCLEOTIDE SEQUENCE [LARGE SCALE GENOMIC DNA]</scope>
</reference>
<dbReference type="PANTHER" id="PTHR27004">
    <property type="entry name" value="RECEPTOR-LIKE PROTEIN 12 ISOFORM X1"/>
    <property type="match status" value="1"/>
</dbReference>
<dbReference type="Gene3D" id="3.80.10.10">
    <property type="entry name" value="Ribonuclease Inhibitor"/>
    <property type="match status" value="1"/>
</dbReference>
<dbReference type="PANTHER" id="PTHR27004:SF329">
    <property type="entry name" value="LEUCINE-RICH REPEAT-CONTAINING N-TERMINAL PLANT-TYPE DOMAIN-CONTAINING PROTEIN"/>
    <property type="match status" value="1"/>
</dbReference>
<gene>
    <name evidence="11" type="ORF">ANE_LOCUS22549</name>
</gene>
<dbReference type="GO" id="GO:0005886">
    <property type="term" value="C:plasma membrane"/>
    <property type="evidence" value="ECO:0007669"/>
    <property type="project" value="UniProtKB-SubCell"/>
</dbReference>
<keyword evidence="8" id="KW-0472">Membrane</keyword>
<sequence>MVSTVIFHYLWQSLDLSRNQLSGKIPQELATLSFLEYIDISHNKLIGQIPQCTQFGGQPKSCFEGNINLCGLPLQESCFNGKNVLSTQHPKVLKQEVLNWKAAAIGYGPGVLFGLAIGQFFASYKLVLFFKLFCL</sequence>
<organism evidence="11 12">
    <name type="scientific">Arabis nemorensis</name>
    <dbReference type="NCBI Taxonomy" id="586526"/>
    <lineage>
        <taxon>Eukaryota</taxon>
        <taxon>Viridiplantae</taxon>
        <taxon>Streptophyta</taxon>
        <taxon>Embryophyta</taxon>
        <taxon>Tracheophyta</taxon>
        <taxon>Spermatophyta</taxon>
        <taxon>Magnoliopsida</taxon>
        <taxon>eudicotyledons</taxon>
        <taxon>Gunneridae</taxon>
        <taxon>Pentapetalae</taxon>
        <taxon>rosids</taxon>
        <taxon>malvids</taxon>
        <taxon>Brassicales</taxon>
        <taxon>Brassicaceae</taxon>
        <taxon>Arabideae</taxon>
        <taxon>Arabis</taxon>
    </lineage>
</organism>
<keyword evidence="9" id="KW-0675">Receptor</keyword>
<keyword evidence="7" id="KW-1133">Transmembrane helix</keyword>
<keyword evidence="5" id="KW-0812">Transmembrane</keyword>
<evidence type="ECO:0000256" key="2">
    <source>
        <dbReference type="ARBA" id="ARBA00009592"/>
    </source>
</evidence>
<evidence type="ECO:0000256" key="5">
    <source>
        <dbReference type="ARBA" id="ARBA00022692"/>
    </source>
</evidence>
<evidence type="ECO:0000256" key="4">
    <source>
        <dbReference type="ARBA" id="ARBA00022614"/>
    </source>
</evidence>
<dbReference type="InterPro" id="IPR032675">
    <property type="entry name" value="LRR_dom_sf"/>
</dbReference>
<proteinExistence type="inferred from homology"/>
<keyword evidence="3" id="KW-1003">Cell membrane</keyword>
<dbReference type="SUPFAM" id="SSF52058">
    <property type="entry name" value="L domain-like"/>
    <property type="match status" value="1"/>
</dbReference>
<comment type="subcellular location">
    <subcellularLocation>
        <location evidence="1">Cell membrane</location>
        <topology evidence="1">Single-pass type I membrane protein</topology>
    </subcellularLocation>
</comment>
<evidence type="ECO:0000256" key="10">
    <source>
        <dbReference type="ARBA" id="ARBA00023180"/>
    </source>
</evidence>
<evidence type="ECO:0000256" key="1">
    <source>
        <dbReference type="ARBA" id="ARBA00004251"/>
    </source>
</evidence>
<comment type="similarity">
    <text evidence="2">Belongs to the RLP family.</text>
</comment>
<evidence type="ECO:0000256" key="8">
    <source>
        <dbReference type="ARBA" id="ARBA00023136"/>
    </source>
</evidence>
<dbReference type="OrthoDB" id="1107509at2759"/>
<dbReference type="AlphaFoldDB" id="A0A565CEQ7"/>
<evidence type="ECO:0000256" key="3">
    <source>
        <dbReference type="ARBA" id="ARBA00022475"/>
    </source>
</evidence>
<protein>
    <recommendedName>
        <fullName evidence="13">Leucine-rich repeat-containing N-terminal plant-type domain-containing protein</fullName>
    </recommendedName>
</protein>
<dbReference type="PRINTS" id="PR00019">
    <property type="entry name" value="LEURICHRPT"/>
</dbReference>
<keyword evidence="12" id="KW-1185">Reference proteome</keyword>
<evidence type="ECO:0000313" key="11">
    <source>
        <dbReference type="EMBL" id="VVB12105.1"/>
    </source>
</evidence>
<evidence type="ECO:0000313" key="12">
    <source>
        <dbReference type="Proteomes" id="UP000489600"/>
    </source>
</evidence>
<keyword evidence="4" id="KW-0433">Leucine-rich repeat</keyword>
<comment type="caution">
    <text evidence="11">The sequence shown here is derived from an EMBL/GenBank/DDBJ whole genome shotgun (WGS) entry which is preliminary data.</text>
</comment>
<evidence type="ECO:0000256" key="7">
    <source>
        <dbReference type="ARBA" id="ARBA00022989"/>
    </source>
</evidence>
<evidence type="ECO:0000256" key="9">
    <source>
        <dbReference type="ARBA" id="ARBA00023170"/>
    </source>
</evidence>
<evidence type="ECO:0008006" key="13">
    <source>
        <dbReference type="Google" id="ProtNLM"/>
    </source>
</evidence>
<dbReference type="InterPro" id="IPR001611">
    <property type="entry name" value="Leu-rich_rpt"/>
</dbReference>
<accession>A0A565CEQ7</accession>
<dbReference type="Pfam" id="PF00560">
    <property type="entry name" value="LRR_1"/>
    <property type="match status" value="2"/>
</dbReference>
<dbReference type="EMBL" id="CABITT030000007">
    <property type="protein sequence ID" value="VVB12105.1"/>
    <property type="molecule type" value="Genomic_DNA"/>
</dbReference>
<name>A0A565CEQ7_9BRAS</name>
<keyword evidence="6" id="KW-0677">Repeat</keyword>